<reference evidence="1" key="1">
    <citation type="journal article" date="2015" name="Nature">
        <title>Complex archaea that bridge the gap between prokaryotes and eukaryotes.</title>
        <authorList>
            <person name="Spang A."/>
            <person name="Saw J.H."/>
            <person name="Jorgensen S.L."/>
            <person name="Zaremba-Niedzwiedzka K."/>
            <person name="Martijn J."/>
            <person name="Lind A.E."/>
            <person name="van Eijk R."/>
            <person name="Schleper C."/>
            <person name="Guy L."/>
            <person name="Ettema T.J."/>
        </authorList>
    </citation>
    <scope>NUCLEOTIDE SEQUENCE</scope>
</reference>
<dbReference type="EMBL" id="LAZR01035210">
    <property type="protein sequence ID" value="KKL28116.1"/>
    <property type="molecule type" value="Genomic_DNA"/>
</dbReference>
<feature type="non-terminal residue" evidence="1">
    <location>
        <position position="89"/>
    </location>
</feature>
<protein>
    <submittedName>
        <fullName evidence="1">Uncharacterized protein</fullName>
    </submittedName>
</protein>
<name>A0A0F9EE18_9ZZZZ</name>
<evidence type="ECO:0000313" key="1">
    <source>
        <dbReference type="EMBL" id="KKL28116.1"/>
    </source>
</evidence>
<accession>A0A0F9EE18</accession>
<organism evidence="1">
    <name type="scientific">marine sediment metagenome</name>
    <dbReference type="NCBI Taxonomy" id="412755"/>
    <lineage>
        <taxon>unclassified sequences</taxon>
        <taxon>metagenomes</taxon>
        <taxon>ecological metagenomes</taxon>
    </lineage>
</organism>
<sequence length="89" mass="10536">MKKLIIEYNTKRQTNLSGWSYYPEDYVLSIPDRLRFDKGTLGLLNESMTKTDLFCLLHELGHVHYKHSIQSNIVMKIIQECQAWQYALD</sequence>
<proteinExistence type="predicted"/>
<dbReference type="AlphaFoldDB" id="A0A0F9EE18"/>
<comment type="caution">
    <text evidence="1">The sequence shown here is derived from an EMBL/GenBank/DDBJ whole genome shotgun (WGS) entry which is preliminary data.</text>
</comment>
<gene>
    <name evidence="1" type="ORF">LCGC14_2378350</name>
</gene>